<evidence type="ECO:0000256" key="3">
    <source>
        <dbReference type="ARBA" id="ARBA00022692"/>
    </source>
</evidence>
<accession>A0AAP0NFG9</accession>
<dbReference type="PANTHER" id="PTHR23504">
    <property type="entry name" value="MAJOR FACILITATOR SUPERFAMILY DOMAIN-CONTAINING PROTEIN 10"/>
    <property type="match status" value="1"/>
</dbReference>
<evidence type="ECO:0000256" key="1">
    <source>
        <dbReference type="ARBA" id="ARBA00004141"/>
    </source>
</evidence>
<comment type="caution">
    <text evidence="7">The sequence shown here is derived from an EMBL/GenBank/DDBJ whole genome shotgun (WGS) entry which is preliminary data.</text>
</comment>
<feature type="transmembrane region" description="Helical" evidence="6">
    <location>
        <begin position="374"/>
        <end position="398"/>
    </location>
</feature>
<evidence type="ECO:0008006" key="9">
    <source>
        <dbReference type="Google" id="ProtNLM"/>
    </source>
</evidence>
<organism evidence="7 8">
    <name type="scientific">Liquidambar formosana</name>
    <name type="common">Formosan gum</name>
    <dbReference type="NCBI Taxonomy" id="63359"/>
    <lineage>
        <taxon>Eukaryota</taxon>
        <taxon>Viridiplantae</taxon>
        <taxon>Streptophyta</taxon>
        <taxon>Embryophyta</taxon>
        <taxon>Tracheophyta</taxon>
        <taxon>Spermatophyta</taxon>
        <taxon>Magnoliopsida</taxon>
        <taxon>eudicotyledons</taxon>
        <taxon>Gunneridae</taxon>
        <taxon>Pentapetalae</taxon>
        <taxon>Saxifragales</taxon>
        <taxon>Altingiaceae</taxon>
        <taxon>Liquidambar</taxon>
    </lineage>
</organism>
<evidence type="ECO:0000256" key="4">
    <source>
        <dbReference type="ARBA" id="ARBA00022989"/>
    </source>
</evidence>
<evidence type="ECO:0000313" key="8">
    <source>
        <dbReference type="Proteomes" id="UP001415857"/>
    </source>
</evidence>
<dbReference type="EMBL" id="JBBPBK010000014">
    <property type="protein sequence ID" value="KAK9270815.1"/>
    <property type="molecule type" value="Genomic_DNA"/>
</dbReference>
<dbReference type="Gene3D" id="1.20.1250.20">
    <property type="entry name" value="MFS general substrate transporter like domains"/>
    <property type="match status" value="1"/>
</dbReference>
<proteinExistence type="predicted"/>
<dbReference type="GO" id="GO:0022857">
    <property type="term" value="F:transmembrane transporter activity"/>
    <property type="evidence" value="ECO:0007669"/>
    <property type="project" value="InterPro"/>
</dbReference>
<dbReference type="SUPFAM" id="SSF103473">
    <property type="entry name" value="MFS general substrate transporter"/>
    <property type="match status" value="1"/>
</dbReference>
<evidence type="ECO:0000256" key="6">
    <source>
        <dbReference type="SAM" id="Phobius"/>
    </source>
</evidence>
<keyword evidence="8" id="KW-1185">Reference proteome</keyword>
<evidence type="ECO:0000256" key="2">
    <source>
        <dbReference type="ARBA" id="ARBA00022448"/>
    </source>
</evidence>
<evidence type="ECO:0000313" key="7">
    <source>
        <dbReference type="EMBL" id="KAK9270815.1"/>
    </source>
</evidence>
<dbReference type="PANTHER" id="PTHR23504:SF1">
    <property type="entry name" value="GH21943P-RELATED"/>
    <property type="match status" value="1"/>
</dbReference>
<dbReference type="CDD" id="cd17330">
    <property type="entry name" value="MFS_SLC46_TetA_like"/>
    <property type="match status" value="1"/>
</dbReference>
<evidence type="ECO:0000256" key="5">
    <source>
        <dbReference type="ARBA" id="ARBA00023136"/>
    </source>
</evidence>
<dbReference type="Proteomes" id="UP001415857">
    <property type="component" value="Unassembled WGS sequence"/>
</dbReference>
<gene>
    <name evidence="7" type="ORF">L1049_026401</name>
</gene>
<keyword evidence="3 6" id="KW-0812">Transmembrane</keyword>
<dbReference type="InterPro" id="IPR001958">
    <property type="entry name" value="Tet-R_TetA/multi-R_MdtG-like"/>
</dbReference>
<feature type="transmembrane region" description="Helical" evidence="6">
    <location>
        <begin position="220"/>
        <end position="242"/>
    </location>
</feature>
<feature type="transmembrane region" description="Helical" evidence="6">
    <location>
        <begin position="296"/>
        <end position="320"/>
    </location>
</feature>
<feature type="transmembrane region" description="Helical" evidence="6">
    <location>
        <begin position="45"/>
        <end position="68"/>
    </location>
</feature>
<keyword evidence="5 6" id="KW-0472">Membrane</keyword>
<comment type="subcellular location">
    <subcellularLocation>
        <location evidence="1">Membrane</location>
        <topology evidence="1">Multi-pass membrane protein</topology>
    </subcellularLocation>
</comment>
<dbReference type="InterPro" id="IPR011701">
    <property type="entry name" value="MFS"/>
</dbReference>
<keyword evidence="4 6" id="KW-1133">Transmembrane helix</keyword>
<protein>
    <recommendedName>
        <fullName evidence="9">Major facilitator superfamily (MFS) profile domain-containing protein</fullName>
    </recommendedName>
</protein>
<feature type="transmembrane region" description="Helical" evidence="6">
    <location>
        <begin position="341"/>
        <end position="368"/>
    </location>
</feature>
<dbReference type="PRINTS" id="PR01035">
    <property type="entry name" value="TCRTETA"/>
</dbReference>
<dbReference type="InterPro" id="IPR036259">
    <property type="entry name" value="MFS_trans_sf"/>
</dbReference>
<reference evidence="7 8" key="1">
    <citation type="journal article" date="2024" name="Plant J.">
        <title>Genome sequences and population genomics reveal climatic adaptation and genomic divergence between two closely related sweetgum species.</title>
        <authorList>
            <person name="Xu W.Q."/>
            <person name="Ren C.Q."/>
            <person name="Zhang X.Y."/>
            <person name="Comes H.P."/>
            <person name="Liu X.H."/>
            <person name="Li Y.G."/>
            <person name="Kettle C.J."/>
            <person name="Jalonen R."/>
            <person name="Gaisberger H."/>
            <person name="Ma Y.Z."/>
            <person name="Qiu Y.X."/>
        </authorList>
    </citation>
    <scope>NUCLEOTIDE SEQUENCE [LARGE SCALE GENOMIC DNA]</scope>
    <source>
        <strain evidence="7">Hangzhou</strain>
    </source>
</reference>
<dbReference type="GO" id="GO:0016020">
    <property type="term" value="C:membrane"/>
    <property type="evidence" value="ECO:0007669"/>
    <property type="project" value="UniProtKB-SubCell"/>
</dbReference>
<feature type="transmembrane region" description="Helical" evidence="6">
    <location>
        <begin position="137"/>
        <end position="161"/>
    </location>
</feature>
<sequence>MEKLSGLSHLFMTVFLYCFSAFMVSPAITDVTMSALCPGEDECSLAIYLSGFQQAIIGLGTLVMMPLVGNLSDKYGRKTLLTIPMSLTVIPLGREISSTCTTCSRRSLAWFVKEAVNCIAHAYVADNIPEIRRASAFGILSGIGSAAFVAASVAAVATLYMKVFLPDSIIDDDISNQTKSKAKPEIKRVDGDPKRNLFKTLPSLDDIISLLRSSSTFSQAAIVAFFSHLGDVGLHASLMYYLKARFHFNKDQFADLMAISGIAGTISQLLLMPILATTIGEEKLLSIGLFFSCTTVVLYSIAWSYWVPYAAAMFSVLIVFAQPCIRSIASKQVGHSEQGKAQGCISGLCSLANVVSPLAFTPLTALFLSERAPFYFPGFSILCVGFASLIAFLQSIMIRAAPPILSQRVSNCYYVEA</sequence>
<dbReference type="Pfam" id="PF07690">
    <property type="entry name" value="MFS_1"/>
    <property type="match status" value="2"/>
</dbReference>
<dbReference type="AlphaFoldDB" id="A0AAP0NFG9"/>
<keyword evidence="2" id="KW-0813">Transport</keyword>
<feature type="transmembrane region" description="Helical" evidence="6">
    <location>
        <begin position="254"/>
        <end position="276"/>
    </location>
</feature>
<feature type="transmembrane region" description="Helical" evidence="6">
    <location>
        <begin position="7"/>
        <end position="25"/>
    </location>
</feature>
<name>A0AAP0NFG9_LIQFO</name>